<keyword evidence="1" id="KW-0472">Membrane</keyword>
<accession>X1CDE5</accession>
<comment type="caution">
    <text evidence="2">The sequence shown here is derived from an EMBL/GenBank/DDBJ whole genome shotgun (WGS) entry which is preliminary data.</text>
</comment>
<protein>
    <submittedName>
        <fullName evidence="2">Uncharacterized protein</fullName>
    </submittedName>
</protein>
<sequence>MGANESLKGAETVFLALLTIGLMGLLFLIIYGNLSTNLGFAADTAGYNNTEAVIANLTGGATQFFEFANVWFILTAITILIGIVLGVIALVRRAGVGGKGGFSE</sequence>
<feature type="transmembrane region" description="Helical" evidence="1">
    <location>
        <begin position="12"/>
        <end position="31"/>
    </location>
</feature>
<feature type="transmembrane region" description="Helical" evidence="1">
    <location>
        <begin position="70"/>
        <end position="91"/>
    </location>
</feature>
<evidence type="ECO:0000256" key="1">
    <source>
        <dbReference type="SAM" id="Phobius"/>
    </source>
</evidence>
<keyword evidence="1" id="KW-0812">Transmembrane</keyword>
<keyword evidence="1" id="KW-1133">Transmembrane helix</keyword>
<proteinExistence type="predicted"/>
<organism evidence="2">
    <name type="scientific">marine sediment metagenome</name>
    <dbReference type="NCBI Taxonomy" id="412755"/>
    <lineage>
        <taxon>unclassified sequences</taxon>
        <taxon>metagenomes</taxon>
        <taxon>ecological metagenomes</taxon>
    </lineage>
</organism>
<evidence type="ECO:0000313" key="2">
    <source>
        <dbReference type="EMBL" id="GAG94283.1"/>
    </source>
</evidence>
<reference evidence="2" key="1">
    <citation type="journal article" date="2014" name="Front. Microbiol.">
        <title>High frequency of phylogenetically diverse reductive dehalogenase-homologous genes in deep subseafloor sedimentary metagenomes.</title>
        <authorList>
            <person name="Kawai M."/>
            <person name="Futagami T."/>
            <person name="Toyoda A."/>
            <person name="Takaki Y."/>
            <person name="Nishi S."/>
            <person name="Hori S."/>
            <person name="Arai W."/>
            <person name="Tsubouchi T."/>
            <person name="Morono Y."/>
            <person name="Uchiyama I."/>
            <person name="Ito T."/>
            <person name="Fujiyama A."/>
            <person name="Inagaki F."/>
            <person name="Takami H."/>
        </authorList>
    </citation>
    <scope>NUCLEOTIDE SEQUENCE</scope>
    <source>
        <strain evidence="2">Expedition CK06-06</strain>
    </source>
</reference>
<name>X1CDE5_9ZZZZ</name>
<gene>
    <name evidence="2" type="ORF">S01H4_48804</name>
</gene>
<dbReference type="AlphaFoldDB" id="X1CDE5"/>
<dbReference type="EMBL" id="BART01027536">
    <property type="protein sequence ID" value="GAG94283.1"/>
    <property type="molecule type" value="Genomic_DNA"/>
</dbReference>